<dbReference type="AlphaFoldDB" id="A0A0D2KKS0"/>
<feature type="transmembrane region" description="Helical" evidence="5">
    <location>
        <begin position="100"/>
        <end position="119"/>
    </location>
</feature>
<name>A0A0D2KKS0_HYPSF</name>
<dbReference type="STRING" id="945553.A0A0D2KKS0"/>
<evidence type="ECO:0000256" key="4">
    <source>
        <dbReference type="ARBA" id="ARBA00023136"/>
    </source>
</evidence>
<dbReference type="Proteomes" id="UP000054270">
    <property type="component" value="Unassembled WGS sequence"/>
</dbReference>
<feature type="transmembrane region" description="Helical" evidence="5">
    <location>
        <begin position="188"/>
        <end position="208"/>
    </location>
</feature>
<dbReference type="OMA" id="FLICMAT"/>
<evidence type="ECO:0000313" key="7">
    <source>
        <dbReference type="Proteomes" id="UP000054270"/>
    </source>
</evidence>
<dbReference type="InterPro" id="IPR011701">
    <property type="entry name" value="MFS"/>
</dbReference>
<feature type="transmembrane region" description="Helical" evidence="5">
    <location>
        <begin position="68"/>
        <end position="88"/>
    </location>
</feature>
<feature type="transmembrane region" description="Helical" evidence="5">
    <location>
        <begin position="251"/>
        <end position="274"/>
    </location>
</feature>
<evidence type="ECO:0000256" key="5">
    <source>
        <dbReference type="SAM" id="Phobius"/>
    </source>
</evidence>
<dbReference type="GO" id="GO:0005886">
    <property type="term" value="C:plasma membrane"/>
    <property type="evidence" value="ECO:0007669"/>
    <property type="project" value="TreeGrafter"/>
</dbReference>
<feature type="transmembrane region" description="Helical" evidence="5">
    <location>
        <begin position="34"/>
        <end position="56"/>
    </location>
</feature>
<comment type="subcellular location">
    <subcellularLocation>
        <location evidence="1">Membrane</location>
        <topology evidence="1">Multi-pass membrane protein</topology>
    </subcellularLocation>
</comment>
<keyword evidence="4 5" id="KW-0472">Membrane</keyword>
<keyword evidence="3 5" id="KW-1133">Transmembrane helix</keyword>
<evidence type="ECO:0000256" key="2">
    <source>
        <dbReference type="ARBA" id="ARBA00022692"/>
    </source>
</evidence>
<dbReference type="PANTHER" id="PTHR23502:SF64">
    <property type="entry name" value="TRANSPORTER, PUTATIVE (AFU_ORTHOLOGUE AFUA_3G11760)-RELATED"/>
    <property type="match status" value="1"/>
</dbReference>
<dbReference type="GO" id="GO:0022857">
    <property type="term" value="F:transmembrane transporter activity"/>
    <property type="evidence" value="ECO:0007669"/>
    <property type="project" value="InterPro"/>
</dbReference>
<sequence>MTAEDTPLLSSASVLCLDHDTVYKRFSPARKTMILVMISCCGILPLFVTGTFTPSIPKIAKDLNATGAMVNLAVSISAFSGSVGGLIGGSYSTFYGRRPVYLCSLPILIVGSIGVALAQNIPSLLFWRFLQSVGAAPAMVVGAGVTGDIYQLEERGRAMGIFFGISLLGPPFSPLIGGTVSYYFSWRFMQGSIGIVGLIAFIAMFFFFPETSQPGARGIDKLKAEEGDRYRKRFTFVNPLRPMLLLRSPNLFLICMATSASLMAAFAIVVPLPYVIGIRYGVKNEALVGLCFLPGGVGYILGAPLVGRISDRTVVKWRAKRNGVWYPEDRLRAALLPYAIYAPLPLVLFGLANKYIDGTLGLTVCLFCFFVSSIGVEMAFGPCAAYLVDVLHSRSAESLGANNGLRAVLMAIGIATILPMIDTFGIVFTSSAYAVLLWIAAGLIYCIIRYGEQMRAYHDVGFSNAGNN</sequence>
<feature type="transmembrane region" description="Helical" evidence="5">
    <location>
        <begin position="331"/>
        <end position="352"/>
    </location>
</feature>
<reference evidence="7" key="1">
    <citation type="submission" date="2014-04" db="EMBL/GenBank/DDBJ databases">
        <title>Evolutionary Origins and Diversification of the Mycorrhizal Mutualists.</title>
        <authorList>
            <consortium name="DOE Joint Genome Institute"/>
            <consortium name="Mycorrhizal Genomics Consortium"/>
            <person name="Kohler A."/>
            <person name="Kuo A."/>
            <person name="Nagy L.G."/>
            <person name="Floudas D."/>
            <person name="Copeland A."/>
            <person name="Barry K.W."/>
            <person name="Cichocki N."/>
            <person name="Veneault-Fourrey C."/>
            <person name="LaButti K."/>
            <person name="Lindquist E.A."/>
            <person name="Lipzen A."/>
            <person name="Lundell T."/>
            <person name="Morin E."/>
            <person name="Murat C."/>
            <person name="Riley R."/>
            <person name="Ohm R."/>
            <person name="Sun H."/>
            <person name="Tunlid A."/>
            <person name="Henrissat B."/>
            <person name="Grigoriev I.V."/>
            <person name="Hibbett D.S."/>
            <person name="Martin F."/>
        </authorList>
    </citation>
    <scope>NUCLEOTIDE SEQUENCE [LARGE SCALE GENOMIC DNA]</scope>
    <source>
        <strain evidence="7">FD-334 SS-4</strain>
    </source>
</reference>
<dbReference type="EMBL" id="KN817652">
    <property type="protein sequence ID" value="KJA15187.1"/>
    <property type="molecule type" value="Genomic_DNA"/>
</dbReference>
<dbReference type="InterPro" id="IPR036259">
    <property type="entry name" value="MFS_trans_sf"/>
</dbReference>
<keyword evidence="7" id="KW-1185">Reference proteome</keyword>
<dbReference type="PANTHER" id="PTHR23502">
    <property type="entry name" value="MAJOR FACILITATOR SUPERFAMILY"/>
    <property type="match status" value="1"/>
</dbReference>
<dbReference type="OrthoDB" id="3066029at2759"/>
<feature type="transmembrane region" description="Helical" evidence="5">
    <location>
        <begin position="158"/>
        <end position="176"/>
    </location>
</feature>
<feature type="transmembrane region" description="Helical" evidence="5">
    <location>
        <begin position="358"/>
        <end position="391"/>
    </location>
</feature>
<feature type="transmembrane region" description="Helical" evidence="5">
    <location>
        <begin position="427"/>
        <end position="448"/>
    </location>
</feature>
<feature type="transmembrane region" description="Helical" evidence="5">
    <location>
        <begin position="125"/>
        <end position="146"/>
    </location>
</feature>
<feature type="transmembrane region" description="Helical" evidence="5">
    <location>
        <begin position="403"/>
        <end position="421"/>
    </location>
</feature>
<keyword evidence="2 5" id="KW-0812">Transmembrane</keyword>
<accession>A0A0D2KKS0</accession>
<protein>
    <submittedName>
        <fullName evidence="6">Uncharacterized protein</fullName>
    </submittedName>
</protein>
<proteinExistence type="predicted"/>
<feature type="transmembrane region" description="Helical" evidence="5">
    <location>
        <begin position="286"/>
        <end position="310"/>
    </location>
</feature>
<organism evidence="6 7">
    <name type="scientific">Hypholoma sublateritium (strain FD-334 SS-4)</name>
    <dbReference type="NCBI Taxonomy" id="945553"/>
    <lineage>
        <taxon>Eukaryota</taxon>
        <taxon>Fungi</taxon>
        <taxon>Dikarya</taxon>
        <taxon>Basidiomycota</taxon>
        <taxon>Agaricomycotina</taxon>
        <taxon>Agaricomycetes</taxon>
        <taxon>Agaricomycetidae</taxon>
        <taxon>Agaricales</taxon>
        <taxon>Agaricineae</taxon>
        <taxon>Strophariaceae</taxon>
        <taxon>Hypholoma</taxon>
    </lineage>
</organism>
<dbReference type="Pfam" id="PF07690">
    <property type="entry name" value="MFS_1"/>
    <property type="match status" value="1"/>
</dbReference>
<evidence type="ECO:0000313" key="6">
    <source>
        <dbReference type="EMBL" id="KJA15187.1"/>
    </source>
</evidence>
<evidence type="ECO:0000256" key="3">
    <source>
        <dbReference type="ARBA" id="ARBA00022989"/>
    </source>
</evidence>
<gene>
    <name evidence="6" type="ORF">HYPSUDRAFT_72220</name>
</gene>
<dbReference type="Gene3D" id="1.20.1250.20">
    <property type="entry name" value="MFS general substrate transporter like domains"/>
    <property type="match status" value="1"/>
</dbReference>
<dbReference type="SUPFAM" id="SSF103473">
    <property type="entry name" value="MFS general substrate transporter"/>
    <property type="match status" value="1"/>
</dbReference>
<evidence type="ECO:0000256" key="1">
    <source>
        <dbReference type="ARBA" id="ARBA00004141"/>
    </source>
</evidence>